<dbReference type="AlphaFoldDB" id="A0A0L0S670"/>
<organism evidence="2 3">
    <name type="scientific">Allomyces macrogynus (strain ATCC 38327)</name>
    <name type="common">Allomyces javanicus var. macrogynus</name>
    <dbReference type="NCBI Taxonomy" id="578462"/>
    <lineage>
        <taxon>Eukaryota</taxon>
        <taxon>Fungi</taxon>
        <taxon>Fungi incertae sedis</taxon>
        <taxon>Blastocladiomycota</taxon>
        <taxon>Blastocladiomycetes</taxon>
        <taxon>Blastocladiales</taxon>
        <taxon>Blastocladiaceae</taxon>
        <taxon>Allomyces</taxon>
    </lineage>
</organism>
<accession>A0A0L0S670</accession>
<evidence type="ECO:0000313" key="3">
    <source>
        <dbReference type="Proteomes" id="UP000054350"/>
    </source>
</evidence>
<dbReference type="OrthoDB" id="2267388at2759"/>
<name>A0A0L0S670_ALLM3</name>
<dbReference type="EMBL" id="GG745332">
    <property type="protein sequence ID" value="KNE57982.1"/>
    <property type="molecule type" value="Genomic_DNA"/>
</dbReference>
<keyword evidence="3" id="KW-1185">Reference proteome</keyword>
<protein>
    <submittedName>
        <fullName evidence="2">Uncharacterized protein</fullName>
    </submittedName>
</protein>
<proteinExistence type="predicted"/>
<reference evidence="3" key="2">
    <citation type="submission" date="2009-11" db="EMBL/GenBank/DDBJ databases">
        <title>The Genome Sequence of Allomyces macrogynus strain ATCC 38327.</title>
        <authorList>
            <consortium name="The Broad Institute Genome Sequencing Platform"/>
            <person name="Russ C."/>
            <person name="Cuomo C."/>
            <person name="Shea T."/>
            <person name="Young S.K."/>
            <person name="Zeng Q."/>
            <person name="Koehrsen M."/>
            <person name="Haas B."/>
            <person name="Borodovsky M."/>
            <person name="Guigo R."/>
            <person name="Alvarado L."/>
            <person name="Berlin A."/>
            <person name="Borenstein D."/>
            <person name="Chen Z."/>
            <person name="Engels R."/>
            <person name="Freedman E."/>
            <person name="Gellesch M."/>
            <person name="Goldberg J."/>
            <person name="Griggs A."/>
            <person name="Gujja S."/>
            <person name="Heiman D."/>
            <person name="Hepburn T."/>
            <person name="Howarth C."/>
            <person name="Jen D."/>
            <person name="Larson L."/>
            <person name="Lewis B."/>
            <person name="Mehta T."/>
            <person name="Park D."/>
            <person name="Pearson M."/>
            <person name="Roberts A."/>
            <person name="Saif S."/>
            <person name="Shenoy N."/>
            <person name="Sisk P."/>
            <person name="Stolte C."/>
            <person name="Sykes S."/>
            <person name="Walk T."/>
            <person name="White J."/>
            <person name="Yandava C."/>
            <person name="Burger G."/>
            <person name="Gray M.W."/>
            <person name="Holland P.W.H."/>
            <person name="King N."/>
            <person name="Lang F.B.F."/>
            <person name="Roger A.J."/>
            <person name="Ruiz-Trillo I."/>
            <person name="Lander E."/>
            <person name="Nusbaum C."/>
        </authorList>
    </citation>
    <scope>NUCLEOTIDE SEQUENCE [LARGE SCALE GENOMIC DNA]</scope>
    <source>
        <strain evidence="3">ATCC 38327</strain>
    </source>
</reference>
<gene>
    <name evidence="2" type="ORF">AMAG_04814</name>
</gene>
<dbReference type="VEuPathDB" id="FungiDB:AMAG_04814"/>
<feature type="region of interest" description="Disordered" evidence="1">
    <location>
        <begin position="145"/>
        <end position="192"/>
    </location>
</feature>
<evidence type="ECO:0000313" key="2">
    <source>
        <dbReference type="EMBL" id="KNE57982.1"/>
    </source>
</evidence>
<evidence type="ECO:0000256" key="1">
    <source>
        <dbReference type="SAM" id="MobiDB-lite"/>
    </source>
</evidence>
<sequence>MREVEAGRWATCRNRVELSMTPVGGRCTTCRVRSLLELRRLDLDAFRAMPRRRIVGFDIEKQDDDAQAGVGRYRRQRHKHKEVRLYKSMILGVLQLPVWLAEELPYREERNPYYRRAAPMRLCDIRTLERVMAVWTGRTKPPIDISQDAPDWRKLDRQESSVHVGTDCSEDDGSEEEDEYDEDDKGEWGAEE</sequence>
<dbReference type="Proteomes" id="UP000054350">
    <property type="component" value="Unassembled WGS sequence"/>
</dbReference>
<feature type="compositionally biased region" description="Basic and acidic residues" evidence="1">
    <location>
        <begin position="150"/>
        <end position="160"/>
    </location>
</feature>
<reference evidence="2 3" key="1">
    <citation type="submission" date="2009-11" db="EMBL/GenBank/DDBJ databases">
        <title>Annotation of Allomyces macrogynus ATCC 38327.</title>
        <authorList>
            <consortium name="The Broad Institute Genome Sequencing Platform"/>
            <person name="Russ C."/>
            <person name="Cuomo C."/>
            <person name="Burger G."/>
            <person name="Gray M.W."/>
            <person name="Holland P.W.H."/>
            <person name="King N."/>
            <person name="Lang F.B.F."/>
            <person name="Roger A.J."/>
            <person name="Ruiz-Trillo I."/>
            <person name="Young S.K."/>
            <person name="Zeng Q."/>
            <person name="Gargeya S."/>
            <person name="Fitzgerald M."/>
            <person name="Haas B."/>
            <person name="Abouelleil A."/>
            <person name="Alvarado L."/>
            <person name="Arachchi H.M."/>
            <person name="Berlin A."/>
            <person name="Chapman S.B."/>
            <person name="Gearin G."/>
            <person name="Goldberg J."/>
            <person name="Griggs A."/>
            <person name="Gujja S."/>
            <person name="Hansen M."/>
            <person name="Heiman D."/>
            <person name="Howarth C."/>
            <person name="Larimer J."/>
            <person name="Lui A."/>
            <person name="MacDonald P.J.P."/>
            <person name="McCowen C."/>
            <person name="Montmayeur A."/>
            <person name="Murphy C."/>
            <person name="Neiman D."/>
            <person name="Pearson M."/>
            <person name="Priest M."/>
            <person name="Roberts A."/>
            <person name="Saif S."/>
            <person name="Shea T."/>
            <person name="Sisk P."/>
            <person name="Stolte C."/>
            <person name="Sykes S."/>
            <person name="Wortman J."/>
            <person name="Nusbaum C."/>
            <person name="Birren B."/>
        </authorList>
    </citation>
    <scope>NUCLEOTIDE SEQUENCE [LARGE SCALE GENOMIC DNA]</scope>
    <source>
        <strain evidence="2 3">ATCC 38327</strain>
    </source>
</reference>
<feature type="compositionally biased region" description="Acidic residues" evidence="1">
    <location>
        <begin position="168"/>
        <end position="192"/>
    </location>
</feature>